<dbReference type="Pfam" id="PF02371">
    <property type="entry name" value="Transposase_20"/>
    <property type="match status" value="1"/>
</dbReference>
<dbReference type="STRING" id="698762.SAMN00808754_0636"/>
<dbReference type="EMBL" id="LT838272">
    <property type="protein sequence ID" value="SMB98662.1"/>
    <property type="molecule type" value="Genomic_DNA"/>
</dbReference>
<evidence type="ECO:0000313" key="4">
    <source>
        <dbReference type="EMBL" id="SMB92430.1"/>
    </source>
</evidence>
<dbReference type="GO" id="GO:0004803">
    <property type="term" value="F:transposase activity"/>
    <property type="evidence" value="ECO:0007669"/>
    <property type="project" value="InterPro"/>
</dbReference>
<dbReference type="Pfam" id="PF01548">
    <property type="entry name" value="DEDD_Tnp_IS110"/>
    <property type="match status" value="1"/>
</dbReference>
<reference evidence="4 7" key="1">
    <citation type="submission" date="2017-04" db="EMBL/GenBank/DDBJ databases">
        <authorList>
            <person name="Afonso C.L."/>
            <person name="Miller P.J."/>
            <person name="Scott M.A."/>
            <person name="Spackman E."/>
            <person name="Goraichik I."/>
            <person name="Dimitrov K.M."/>
            <person name="Suarez D.L."/>
            <person name="Swayne D.E."/>
        </authorList>
    </citation>
    <scope>NUCLEOTIDE SEQUENCE [LARGE SCALE GENOMIC DNA]</scope>
    <source>
        <strain evidence="4 7">ToBE</strain>
    </source>
</reference>
<feature type="domain" description="Transposase IS116/IS110/IS902 C-terminal" evidence="3">
    <location>
        <begin position="285"/>
        <end position="371"/>
    </location>
</feature>
<dbReference type="OrthoDB" id="9811278at2"/>
<organism evidence="4 7">
    <name type="scientific">Thermanaeromonas toyohensis ToBE</name>
    <dbReference type="NCBI Taxonomy" id="698762"/>
    <lineage>
        <taxon>Bacteria</taxon>
        <taxon>Bacillati</taxon>
        <taxon>Bacillota</taxon>
        <taxon>Clostridia</taxon>
        <taxon>Neomoorellales</taxon>
        <taxon>Neomoorellaceae</taxon>
        <taxon>Thermanaeromonas</taxon>
    </lineage>
</organism>
<evidence type="ECO:0000313" key="6">
    <source>
        <dbReference type="EMBL" id="SMB98662.1"/>
    </source>
</evidence>
<sequence length="426" mass="48410">MQKAEKKALVYGNVLIVGVDVAKKNHYARIYNSMGIDVVKPFYFHNSREGFCRLLGKISEAKEKEKAERIIIGMEPTGHYWKPLAYFLKEAGYTVVIVNPYHVKNSKEMEDNSQDKNDRKDAGLIAQLVKEGKFLHCILPEGIYAELRTLYITRQQEHKKLNAALCQLKAIVDEYFPELMEVFKSLLGKAAQWVLRNCPFPKDILSLKLEELEEGLKQASNSRVGIKRALALRQAAEKSIGVKEGLEGAKVKLQACLEEIEFYQGQIRKTEEAMGRYLEETGLANYLLSIPGVGVVTAAGFLGEIGDPAKYQHWRQIRKLAGYNLTAQKSGKKQKAKTTISKRGRPGLRNLLYQVSLILVAKNKEFKALYHYFLKRPENPLTRKQALVAVALKLVRVMFTLITQKKEYDASKVLGKYREEQLKKVA</sequence>
<evidence type="ECO:0000313" key="5">
    <source>
        <dbReference type="EMBL" id="SMB98314.1"/>
    </source>
</evidence>
<evidence type="ECO:0000256" key="1">
    <source>
        <dbReference type="SAM" id="Coils"/>
    </source>
</evidence>
<feature type="domain" description="Transposase IS110-like N-terminal" evidence="2">
    <location>
        <begin position="17"/>
        <end position="177"/>
    </location>
</feature>
<keyword evidence="1" id="KW-0175">Coiled coil</keyword>
<keyword evidence="7" id="KW-1185">Reference proteome</keyword>
<gene>
    <name evidence="4" type="ORF">SAMN00808754_0636</name>
    <name evidence="5" type="ORF">SAMN00808754_2269</name>
    <name evidence="6" type="ORF">SAMN00808754_2474</name>
</gene>
<dbReference type="EMBL" id="LT838272">
    <property type="protein sequence ID" value="SMB98314.1"/>
    <property type="molecule type" value="Genomic_DNA"/>
</dbReference>
<dbReference type="GO" id="GO:0003677">
    <property type="term" value="F:DNA binding"/>
    <property type="evidence" value="ECO:0007669"/>
    <property type="project" value="InterPro"/>
</dbReference>
<protein>
    <submittedName>
        <fullName evidence="4">Transposase IS116/IS110/IS902 family protein</fullName>
    </submittedName>
</protein>
<dbReference type="NCBIfam" id="NF033542">
    <property type="entry name" value="transpos_IS110"/>
    <property type="match status" value="1"/>
</dbReference>
<evidence type="ECO:0000259" key="2">
    <source>
        <dbReference type="Pfam" id="PF01548"/>
    </source>
</evidence>
<dbReference type="InterPro" id="IPR003346">
    <property type="entry name" value="Transposase_20"/>
</dbReference>
<feature type="coiled-coil region" evidence="1">
    <location>
        <begin position="202"/>
        <end position="280"/>
    </location>
</feature>
<evidence type="ECO:0000259" key="3">
    <source>
        <dbReference type="Pfam" id="PF02371"/>
    </source>
</evidence>
<dbReference type="PANTHER" id="PTHR33055:SF13">
    <property type="entry name" value="TRANSPOSASE"/>
    <property type="match status" value="1"/>
</dbReference>
<dbReference type="RefSeq" id="WP_084663962.1">
    <property type="nucleotide sequence ID" value="NZ_LT838272.1"/>
</dbReference>
<dbReference type="EMBL" id="LT838272">
    <property type="protein sequence ID" value="SMB92430.1"/>
    <property type="molecule type" value="Genomic_DNA"/>
</dbReference>
<evidence type="ECO:0000313" key="7">
    <source>
        <dbReference type="Proteomes" id="UP000192569"/>
    </source>
</evidence>
<dbReference type="GO" id="GO:0006313">
    <property type="term" value="P:DNA transposition"/>
    <property type="evidence" value="ECO:0007669"/>
    <property type="project" value="InterPro"/>
</dbReference>
<name>A0A1W1VGS7_9FIRM</name>
<dbReference type="InterPro" id="IPR002525">
    <property type="entry name" value="Transp_IS110-like_N"/>
</dbReference>
<dbReference type="InterPro" id="IPR047650">
    <property type="entry name" value="Transpos_IS110"/>
</dbReference>
<proteinExistence type="predicted"/>
<accession>A0A1W1VGS7</accession>
<dbReference type="PANTHER" id="PTHR33055">
    <property type="entry name" value="TRANSPOSASE FOR INSERTION SEQUENCE ELEMENT IS1111A"/>
    <property type="match status" value="1"/>
</dbReference>
<dbReference type="Proteomes" id="UP000192569">
    <property type="component" value="Chromosome I"/>
</dbReference>
<dbReference type="AlphaFoldDB" id="A0A1W1VGS7"/>